<keyword evidence="1" id="KW-0175">Coiled coil</keyword>
<feature type="coiled-coil region" evidence="1">
    <location>
        <begin position="8"/>
        <end position="42"/>
    </location>
</feature>
<protein>
    <submittedName>
        <fullName evidence="2">Uncharacterized protein</fullName>
    </submittedName>
</protein>
<dbReference type="RefSeq" id="WP_342350218.1">
    <property type="nucleotide sequence ID" value="NZ_CAKJVE010000003.1"/>
</dbReference>
<sequence length="45" mass="5349">MNIRGIEWQSAKQLIEQQQKQIEELKQVIKAKDILIQKLNDEISE</sequence>
<accession>A0AA86JDE4</accession>
<name>A0AA86JDE4_9CLOT</name>
<evidence type="ECO:0000313" key="2">
    <source>
        <dbReference type="EMBL" id="CAG9702354.1"/>
    </source>
</evidence>
<proteinExistence type="predicted"/>
<reference evidence="2" key="1">
    <citation type="submission" date="2021-10" db="EMBL/GenBank/DDBJ databases">
        <authorList>
            <person name="Mesa V."/>
        </authorList>
    </citation>
    <scope>NUCLEOTIDE SEQUENCE</scope>
    <source>
        <strain evidence="2">CC3_PB</strain>
    </source>
</reference>
<gene>
    <name evidence="2" type="ORF">CNEO_30008</name>
</gene>
<evidence type="ECO:0000313" key="3">
    <source>
        <dbReference type="Proteomes" id="UP000789738"/>
    </source>
</evidence>
<comment type="caution">
    <text evidence="2">The sequence shown here is derived from an EMBL/GenBank/DDBJ whole genome shotgun (WGS) entry which is preliminary data.</text>
</comment>
<organism evidence="2 3">
    <name type="scientific">Clostridium neonatale</name>
    <dbReference type="NCBI Taxonomy" id="137838"/>
    <lineage>
        <taxon>Bacteria</taxon>
        <taxon>Bacillati</taxon>
        <taxon>Bacillota</taxon>
        <taxon>Clostridia</taxon>
        <taxon>Eubacteriales</taxon>
        <taxon>Clostridiaceae</taxon>
        <taxon>Clostridium</taxon>
    </lineage>
</organism>
<dbReference type="AlphaFoldDB" id="A0AA86JDE4"/>
<evidence type="ECO:0000256" key="1">
    <source>
        <dbReference type="SAM" id="Coils"/>
    </source>
</evidence>
<dbReference type="EMBL" id="CAKJVE010000003">
    <property type="protein sequence ID" value="CAG9702354.1"/>
    <property type="molecule type" value="Genomic_DNA"/>
</dbReference>
<dbReference type="Proteomes" id="UP000789738">
    <property type="component" value="Unassembled WGS sequence"/>
</dbReference>